<dbReference type="EMBL" id="JAWDGP010002843">
    <property type="protein sequence ID" value="KAK3779386.1"/>
    <property type="molecule type" value="Genomic_DNA"/>
</dbReference>
<feature type="coiled-coil region" evidence="4">
    <location>
        <begin position="1012"/>
        <end position="1082"/>
    </location>
</feature>
<comment type="subcellular location">
    <subcellularLocation>
        <location evidence="1">Cytoplasm</location>
    </subcellularLocation>
</comment>
<feature type="compositionally biased region" description="Low complexity" evidence="5">
    <location>
        <begin position="1156"/>
        <end position="1180"/>
    </location>
</feature>
<keyword evidence="3 4" id="KW-0175">Coiled coil</keyword>
<sequence>MVLISEGSQFNSQRIHGTPSFPCKFIYRVEGQRDDALQNLIEAQDSLEDFQRRAKEKTRKMEIVEDELRDNLATVKQERDDLMDQLSDTQASLSSQEAQINRLLKDVEKENTKRIDMETEKKDLEEQLDQLTAQIATLHRETSHVRQLLQEKQELEEQLEGHRAMAAEIAALMAQLQHSQHKKLTLDDSGNFSIQNMKLPPPGSCAGDGRHVNTNENNNAGSAEPEAASDTNNNGLPCEKGVNMMGELRNLFTNMDGEIQRLRTDLKQRDSDDRTYQNLHDELKILMDKVERGVRCNQELEGLVSQLEDDKRTMTCKLDELCHKLSERERQIACMDSRLNERNHQVVCLQEDVNNKANRIMCLEKDIECFHRKSKEFESDGNMAVEQLKAAECRLKELEDVLAMKECCIADLQDQVARNQKELRCLQQKCDKRCECLSEQVYEYQKTADQLSCDNETLRQKLASLTKTSDECKRNLRCREDQVRCLEAQVEELRMTLDEKDKLHCKVVESYQSKICKANEQVKNLECALMMCKNEVQTHLETMEKIRNHFECELTNRDQCIKQLKEELRKASEELKCRAEENCNLEAANADLNNKLQNAYCSLKNCEQNVCCLTEKLKAVENQMLKDKACYLKETEELERRLSQALNNLACAQEEINRLKNCLAEKSSMVDCLQADKNSLCRDLAKCKEVACTLQEKLNKMEKDNQELCRQLQGKLDCVREVENAICNKEAELKCCQRCVDELQEKLKLLTQSSCNAEKCSLQDKLKCCREELLCQSKMLCECEEALKRCQMEVREKCEEIRSLNCTIEELTCKLHERIARVDELEKLVECLNKDIEKRMKRVDEQLKKYECELCEKAKQIADLDDCLSRCQHNLNEKCNELLDAEQKAVRVCNELQTLQCKLQEAEDAKECLCKALSDQKAENAELAQELRVTREQLQQKHQELVDVQQCLCAANRENDRLRRECDDMRSIVSQRECEIQHLQEEKNCLVSKVAHLTCRLENETCQLQNQMVEMRARLEKENEALRMYQTEMEENNSCLMQKLGTAQRQLANLEKSTHSKLDNLNREIEDLTSRLSDRDDQLLQSKECIQLKDAEIMRLKLRLCNSEHDPSSCAEPPVRLRCNNMGYHNNTAEKKLKSGGPTREASAVGHEKAAKSASKVNASKSINNNNNNSNSNNNNFISLSGNEDGDETTTTTTDVVDRVESATGDSSSPRNSIGVAEVQERLRSNERRQREIEEQLLTLEEDARQSPHGDHLNLF</sequence>
<evidence type="ECO:0000256" key="1">
    <source>
        <dbReference type="ARBA" id="ARBA00004496"/>
    </source>
</evidence>
<dbReference type="PANTHER" id="PTHR18875">
    <property type="entry name" value="SARCOMA ANTIGEN NY-SAR-24/CYTOSKELETAL PROTEIN SOJO"/>
    <property type="match status" value="1"/>
</dbReference>
<feature type="region of interest" description="Disordered" evidence="5">
    <location>
        <begin position="201"/>
        <end position="236"/>
    </location>
</feature>
<keyword evidence="7" id="KW-1185">Reference proteome</keyword>
<accession>A0AAE1DQJ6</accession>
<protein>
    <submittedName>
        <fullName evidence="6">Uncharacterized protein</fullName>
    </submittedName>
</protein>
<evidence type="ECO:0000256" key="2">
    <source>
        <dbReference type="ARBA" id="ARBA00022490"/>
    </source>
</evidence>
<gene>
    <name evidence="6" type="ORF">RRG08_052607</name>
</gene>
<dbReference type="PANTHER" id="PTHR18875:SF8">
    <property type="entry name" value="COILED-COIL DOMAIN-CONTAINING PROTEIN 18"/>
    <property type="match status" value="1"/>
</dbReference>
<feature type="coiled-coil region" evidence="4">
    <location>
        <begin position="381"/>
        <end position="503"/>
    </location>
</feature>
<evidence type="ECO:0000256" key="4">
    <source>
        <dbReference type="SAM" id="Coils"/>
    </source>
</evidence>
<feature type="coiled-coil region" evidence="4">
    <location>
        <begin position="794"/>
        <end position="948"/>
    </location>
</feature>
<dbReference type="Proteomes" id="UP001283361">
    <property type="component" value="Unassembled WGS sequence"/>
</dbReference>
<feature type="compositionally biased region" description="Basic and acidic residues" evidence="5">
    <location>
        <begin position="1223"/>
        <end position="1234"/>
    </location>
</feature>
<feature type="region of interest" description="Disordered" evidence="5">
    <location>
        <begin position="1132"/>
        <end position="1234"/>
    </location>
</feature>
<evidence type="ECO:0000256" key="3">
    <source>
        <dbReference type="ARBA" id="ARBA00023054"/>
    </source>
</evidence>
<evidence type="ECO:0000313" key="6">
    <source>
        <dbReference type="EMBL" id="KAK3779386.1"/>
    </source>
</evidence>
<feature type="coiled-coil region" evidence="4">
    <location>
        <begin position="554"/>
        <end position="662"/>
    </location>
</feature>
<evidence type="ECO:0000313" key="7">
    <source>
        <dbReference type="Proteomes" id="UP001283361"/>
    </source>
</evidence>
<proteinExistence type="predicted"/>
<dbReference type="GO" id="GO:0005737">
    <property type="term" value="C:cytoplasm"/>
    <property type="evidence" value="ECO:0007669"/>
    <property type="project" value="UniProtKB-SubCell"/>
</dbReference>
<comment type="caution">
    <text evidence="6">The sequence shown here is derived from an EMBL/GenBank/DDBJ whole genome shotgun (WGS) entry which is preliminary data.</text>
</comment>
<dbReference type="SUPFAM" id="SSF57997">
    <property type="entry name" value="Tropomyosin"/>
    <property type="match status" value="2"/>
</dbReference>
<reference evidence="6" key="1">
    <citation type="journal article" date="2023" name="G3 (Bethesda)">
        <title>A reference genome for the long-term kleptoplast-retaining sea slug Elysia crispata morphotype clarki.</title>
        <authorList>
            <person name="Eastman K.E."/>
            <person name="Pendleton A.L."/>
            <person name="Shaikh M.A."/>
            <person name="Suttiyut T."/>
            <person name="Ogas R."/>
            <person name="Tomko P."/>
            <person name="Gavelis G."/>
            <person name="Widhalm J.R."/>
            <person name="Wisecaver J.H."/>
        </authorList>
    </citation>
    <scope>NUCLEOTIDE SEQUENCE</scope>
    <source>
        <strain evidence="6">ECLA1</strain>
    </source>
</reference>
<organism evidence="6 7">
    <name type="scientific">Elysia crispata</name>
    <name type="common">lettuce slug</name>
    <dbReference type="NCBI Taxonomy" id="231223"/>
    <lineage>
        <taxon>Eukaryota</taxon>
        <taxon>Metazoa</taxon>
        <taxon>Spiralia</taxon>
        <taxon>Lophotrochozoa</taxon>
        <taxon>Mollusca</taxon>
        <taxon>Gastropoda</taxon>
        <taxon>Heterobranchia</taxon>
        <taxon>Euthyneura</taxon>
        <taxon>Panpulmonata</taxon>
        <taxon>Sacoglossa</taxon>
        <taxon>Placobranchoidea</taxon>
        <taxon>Plakobranchidae</taxon>
        <taxon>Elysia</taxon>
    </lineage>
</organism>
<dbReference type="AlphaFoldDB" id="A0AAE1DQJ6"/>
<evidence type="ECO:0000256" key="5">
    <source>
        <dbReference type="SAM" id="MobiDB-lite"/>
    </source>
</evidence>
<name>A0AAE1DQJ6_9GAST</name>
<keyword evidence="2" id="KW-0963">Cytoplasm</keyword>
<feature type="coiled-coil region" evidence="4">
    <location>
        <begin position="33"/>
        <end position="172"/>
    </location>
</feature>
<dbReference type="Gene3D" id="1.20.5.170">
    <property type="match status" value="1"/>
</dbReference>